<dbReference type="AlphaFoldDB" id="A0AAD3HAJ4"/>
<reference evidence="6 7" key="1">
    <citation type="journal article" date="2021" name="Sci. Rep.">
        <title>The genome of the diatom Chaetoceros tenuissimus carries an ancient integrated fragment of an extant virus.</title>
        <authorList>
            <person name="Hongo Y."/>
            <person name="Kimura K."/>
            <person name="Takaki Y."/>
            <person name="Yoshida Y."/>
            <person name="Baba S."/>
            <person name="Kobayashi G."/>
            <person name="Nagasaki K."/>
            <person name="Hano T."/>
            <person name="Tomaru Y."/>
        </authorList>
    </citation>
    <scope>NUCLEOTIDE SEQUENCE [LARGE SCALE GENOMIC DNA]</scope>
    <source>
        <strain evidence="6 7">NIES-3715</strain>
    </source>
</reference>
<protein>
    <recommendedName>
        <fullName evidence="5">MYND-type domain-containing protein</fullName>
    </recommendedName>
</protein>
<dbReference type="EMBL" id="BLLK01000051">
    <property type="protein sequence ID" value="GFH56029.1"/>
    <property type="molecule type" value="Genomic_DNA"/>
</dbReference>
<proteinExistence type="predicted"/>
<evidence type="ECO:0000256" key="4">
    <source>
        <dbReference type="PROSITE-ProRule" id="PRU00134"/>
    </source>
</evidence>
<evidence type="ECO:0000259" key="5">
    <source>
        <dbReference type="PROSITE" id="PS50865"/>
    </source>
</evidence>
<dbReference type="InterPro" id="IPR002893">
    <property type="entry name" value="Znf_MYND"/>
</dbReference>
<evidence type="ECO:0000256" key="2">
    <source>
        <dbReference type="ARBA" id="ARBA00022771"/>
    </source>
</evidence>
<keyword evidence="1" id="KW-0479">Metal-binding</keyword>
<gene>
    <name evidence="6" type="ORF">CTEN210_12505</name>
</gene>
<keyword evidence="3" id="KW-0862">Zinc</keyword>
<name>A0AAD3HAJ4_9STRA</name>
<feature type="domain" description="MYND-type" evidence="5">
    <location>
        <begin position="295"/>
        <end position="345"/>
    </location>
</feature>
<sequence length="398" mass="46701">MGKKGKRSKQKDAKKEADKIIRESDILMNGALDDLEKALFSTGVSQIKQAIRLLESKKELIVYTREEQINVFCTLMTSEYRRWNYKAAIDCYNYIKANPRHGHPTFRSTASLYYQLIMLRLSGQECQLSDFIHYILHEDRDLVFYALIFTDAVLAFRAHKQFDSAIRLEMTIQSQTRSTTLKRKLSLALTYLEQYRVDFHKRSEMRNEDIGRINDLIDSLMTEYPPDGNFSSYGSSEYCLVLAQWYYLICNQAIAYGKNSKQTSIIMATKMVGVFIYRSSKKVSSERWEIKMSNCCTCDQAVTSTEVQYLCSGCRVVCYCSIDHQRMTWKKEAVMGMHIGHEILCPLYKVCRKYTRARDLKDEEKESRMKRRYDRECLKFLEYGLGLKNKRFPLEKQM</sequence>
<keyword evidence="2 4" id="KW-0863">Zinc-finger</keyword>
<comment type="caution">
    <text evidence="6">The sequence shown here is derived from an EMBL/GenBank/DDBJ whole genome shotgun (WGS) entry which is preliminary data.</text>
</comment>
<organism evidence="6 7">
    <name type="scientific">Chaetoceros tenuissimus</name>
    <dbReference type="NCBI Taxonomy" id="426638"/>
    <lineage>
        <taxon>Eukaryota</taxon>
        <taxon>Sar</taxon>
        <taxon>Stramenopiles</taxon>
        <taxon>Ochrophyta</taxon>
        <taxon>Bacillariophyta</taxon>
        <taxon>Coscinodiscophyceae</taxon>
        <taxon>Chaetocerotophycidae</taxon>
        <taxon>Chaetocerotales</taxon>
        <taxon>Chaetocerotaceae</taxon>
        <taxon>Chaetoceros</taxon>
    </lineage>
</organism>
<keyword evidence="7" id="KW-1185">Reference proteome</keyword>
<accession>A0AAD3HAJ4</accession>
<evidence type="ECO:0000313" key="6">
    <source>
        <dbReference type="EMBL" id="GFH56029.1"/>
    </source>
</evidence>
<evidence type="ECO:0000313" key="7">
    <source>
        <dbReference type="Proteomes" id="UP001054902"/>
    </source>
</evidence>
<dbReference type="PROSITE" id="PS50865">
    <property type="entry name" value="ZF_MYND_2"/>
    <property type="match status" value="1"/>
</dbReference>
<dbReference type="Gene3D" id="6.10.140.2220">
    <property type="match status" value="1"/>
</dbReference>
<evidence type="ECO:0000256" key="1">
    <source>
        <dbReference type="ARBA" id="ARBA00022723"/>
    </source>
</evidence>
<dbReference type="Proteomes" id="UP001054902">
    <property type="component" value="Unassembled WGS sequence"/>
</dbReference>
<evidence type="ECO:0000256" key="3">
    <source>
        <dbReference type="ARBA" id="ARBA00022833"/>
    </source>
</evidence>
<dbReference type="GO" id="GO:0008270">
    <property type="term" value="F:zinc ion binding"/>
    <property type="evidence" value="ECO:0007669"/>
    <property type="project" value="UniProtKB-KW"/>
</dbReference>